<feature type="non-terminal residue" evidence="2">
    <location>
        <position position="195"/>
    </location>
</feature>
<protein>
    <recommendedName>
        <fullName evidence="1">N-acetyltransferase domain-containing protein</fullName>
    </recommendedName>
</protein>
<keyword evidence="3" id="KW-1185">Reference proteome</keyword>
<dbReference type="EMBL" id="JBAHYK010004464">
    <property type="protein sequence ID" value="KAL0562803.1"/>
    <property type="molecule type" value="Genomic_DNA"/>
</dbReference>
<dbReference type="InterPro" id="IPR016181">
    <property type="entry name" value="Acyl_CoA_acyltransferase"/>
</dbReference>
<evidence type="ECO:0000313" key="3">
    <source>
        <dbReference type="Proteomes" id="UP001465976"/>
    </source>
</evidence>
<accession>A0ABR3EIW3</accession>
<dbReference type="Pfam" id="PF00583">
    <property type="entry name" value="Acetyltransf_1"/>
    <property type="match status" value="1"/>
</dbReference>
<sequence>MSDTITVHHLIEMTGPYDCYVYDRYVPDISAEEEIERAVDVHVRAYMGDDAVKMLIGGDWSLLADHGRAMIRAALSEGIVYAVKHGNDIVAFGLWFEPGKAVFSSAAQRALGFDDFFEKLNPEVQFWYQNEYPQSVGAQRALLYREEETYWWCSSLATDPDHQNKGYGKAIVNTAFEKAKKVGHFISFAAGSELN</sequence>
<dbReference type="CDD" id="cd04301">
    <property type="entry name" value="NAT_SF"/>
    <property type="match status" value="1"/>
</dbReference>
<gene>
    <name evidence="2" type="ORF">V5O48_019275</name>
</gene>
<evidence type="ECO:0000259" key="1">
    <source>
        <dbReference type="Pfam" id="PF00583"/>
    </source>
</evidence>
<reference evidence="2 3" key="1">
    <citation type="submission" date="2024-02" db="EMBL/GenBank/DDBJ databases">
        <title>A draft genome for the cacao thread blight pathogen Marasmius crinis-equi.</title>
        <authorList>
            <person name="Cohen S.P."/>
            <person name="Baruah I.K."/>
            <person name="Amoako-Attah I."/>
            <person name="Bukari Y."/>
            <person name="Meinhardt L.W."/>
            <person name="Bailey B.A."/>
        </authorList>
    </citation>
    <scope>NUCLEOTIDE SEQUENCE [LARGE SCALE GENOMIC DNA]</scope>
    <source>
        <strain evidence="2 3">GH-76</strain>
    </source>
</reference>
<dbReference type="SUPFAM" id="SSF55729">
    <property type="entry name" value="Acyl-CoA N-acyltransferases (Nat)"/>
    <property type="match status" value="1"/>
</dbReference>
<feature type="domain" description="N-acetyltransferase" evidence="1">
    <location>
        <begin position="125"/>
        <end position="183"/>
    </location>
</feature>
<dbReference type="InterPro" id="IPR000182">
    <property type="entry name" value="GNAT_dom"/>
</dbReference>
<name>A0ABR3EIW3_9AGAR</name>
<dbReference type="Proteomes" id="UP001465976">
    <property type="component" value="Unassembled WGS sequence"/>
</dbReference>
<comment type="caution">
    <text evidence="2">The sequence shown here is derived from an EMBL/GenBank/DDBJ whole genome shotgun (WGS) entry which is preliminary data.</text>
</comment>
<dbReference type="Gene3D" id="3.40.630.30">
    <property type="match status" value="1"/>
</dbReference>
<evidence type="ECO:0000313" key="2">
    <source>
        <dbReference type="EMBL" id="KAL0562803.1"/>
    </source>
</evidence>
<proteinExistence type="predicted"/>
<organism evidence="2 3">
    <name type="scientific">Marasmius crinis-equi</name>
    <dbReference type="NCBI Taxonomy" id="585013"/>
    <lineage>
        <taxon>Eukaryota</taxon>
        <taxon>Fungi</taxon>
        <taxon>Dikarya</taxon>
        <taxon>Basidiomycota</taxon>
        <taxon>Agaricomycotina</taxon>
        <taxon>Agaricomycetes</taxon>
        <taxon>Agaricomycetidae</taxon>
        <taxon>Agaricales</taxon>
        <taxon>Marasmiineae</taxon>
        <taxon>Marasmiaceae</taxon>
        <taxon>Marasmius</taxon>
    </lineage>
</organism>